<proteinExistence type="predicted"/>
<reference evidence="2" key="1">
    <citation type="journal article" date="2020" name="Stud. Mycol.">
        <title>101 Dothideomycetes genomes: a test case for predicting lifestyles and emergence of pathogens.</title>
        <authorList>
            <person name="Haridas S."/>
            <person name="Albert R."/>
            <person name="Binder M."/>
            <person name="Bloem J."/>
            <person name="Labutti K."/>
            <person name="Salamov A."/>
            <person name="Andreopoulos B."/>
            <person name="Baker S."/>
            <person name="Barry K."/>
            <person name="Bills G."/>
            <person name="Bluhm B."/>
            <person name="Cannon C."/>
            <person name="Castanera R."/>
            <person name="Culley D."/>
            <person name="Daum C."/>
            <person name="Ezra D."/>
            <person name="Gonzalez J."/>
            <person name="Henrissat B."/>
            <person name="Kuo A."/>
            <person name="Liang C."/>
            <person name="Lipzen A."/>
            <person name="Lutzoni F."/>
            <person name="Magnuson J."/>
            <person name="Mondo S."/>
            <person name="Nolan M."/>
            <person name="Ohm R."/>
            <person name="Pangilinan J."/>
            <person name="Park H.-J."/>
            <person name="Ramirez L."/>
            <person name="Alfaro M."/>
            <person name="Sun H."/>
            <person name="Tritt A."/>
            <person name="Yoshinaga Y."/>
            <person name="Zwiers L.-H."/>
            <person name="Turgeon B."/>
            <person name="Goodwin S."/>
            <person name="Spatafora J."/>
            <person name="Crous P."/>
            <person name="Grigoriev I."/>
        </authorList>
    </citation>
    <scope>NUCLEOTIDE SEQUENCE</scope>
    <source>
        <strain evidence="2">CBS 119687</strain>
    </source>
</reference>
<evidence type="ECO:0000313" key="3">
    <source>
        <dbReference type="Proteomes" id="UP000799771"/>
    </source>
</evidence>
<evidence type="ECO:0000313" key="2">
    <source>
        <dbReference type="EMBL" id="KAF2127172.1"/>
    </source>
</evidence>
<evidence type="ECO:0000256" key="1">
    <source>
        <dbReference type="SAM" id="MobiDB-lite"/>
    </source>
</evidence>
<protein>
    <submittedName>
        <fullName evidence="2">Uncharacterized protein</fullName>
    </submittedName>
</protein>
<keyword evidence="3" id="KW-1185">Reference proteome</keyword>
<organism evidence="2 3">
    <name type="scientific">Dothidotthia symphoricarpi CBS 119687</name>
    <dbReference type="NCBI Taxonomy" id="1392245"/>
    <lineage>
        <taxon>Eukaryota</taxon>
        <taxon>Fungi</taxon>
        <taxon>Dikarya</taxon>
        <taxon>Ascomycota</taxon>
        <taxon>Pezizomycotina</taxon>
        <taxon>Dothideomycetes</taxon>
        <taxon>Pleosporomycetidae</taxon>
        <taxon>Pleosporales</taxon>
        <taxon>Dothidotthiaceae</taxon>
        <taxon>Dothidotthia</taxon>
    </lineage>
</organism>
<dbReference type="Proteomes" id="UP000799771">
    <property type="component" value="Unassembled WGS sequence"/>
</dbReference>
<feature type="compositionally biased region" description="Low complexity" evidence="1">
    <location>
        <begin position="128"/>
        <end position="149"/>
    </location>
</feature>
<dbReference type="GeneID" id="54413731"/>
<dbReference type="OrthoDB" id="3778180at2759"/>
<name>A0A6A6A5A4_9PLEO</name>
<dbReference type="EMBL" id="ML977511">
    <property type="protein sequence ID" value="KAF2127172.1"/>
    <property type="molecule type" value="Genomic_DNA"/>
</dbReference>
<feature type="region of interest" description="Disordered" evidence="1">
    <location>
        <begin position="119"/>
        <end position="154"/>
    </location>
</feature>
<feature type="region of interest" description="Disordered" evidence="1">
    <location>
        <begin position="176"/>
        <end position="236"/>
    </location>
</feature>
<feature type="compositionally biased region" description="Low complexity" evidence="1">
    <location>
        <begin position="210"/>
        <end position="222"/>
    </location>
</feature>
<dbReference type="RefSeq" id="XP_033521561.1">
    <property type="nucleotide sequence ID" value="XM_033673299.1"/>
</dbReference>
<gene>
    <name evidence="2" type="ORF">P153DRAFT_60969</name>
</gene>
<feature type="compositionally biased region" description="Polar residues" evidence="1">
    <location>
        <begin position="185"/>
        <end position="200"/>
    </location>
</feature>
<sequence length="672" mass="74315">MRGKTTYIPLDLASVSGSVQPEDCLRKRRFRRIHPTSSDGLDYSDSATRTAGKIRSQAIGDHGDSRTGLTDGQLGHLSQENPISVCDGTYLNSTDEYERGHVPSSAHLVSALTSVLDSSISSPTNDLSGSASTKASTTSVSSTTASESASWHKPNDSSLALLESTVAESQVPTGSVLEYLPQGPPLTTSIQRSPPLSTLDQPPRLPTRPPNLILPSLSHPNLPSRPPPTPASWPRRPIHAPPTLGQVYYMPDGKLLPDSIIHHQKRQERFFKHPMLVVGLEGNYAYFYALTKSPPWAIRELNMCLRLGNTAQDDGAEVLQLAYGSAPMLSETWVNLEQRFHIEWPNLDQWAVDVRVDPSALQKIQIRVNELEANQNRYLYKPLPQDMRTIQPGMVLMLLNPRNSATLGAPVLVVRNAYPHFEVLRIKPMEDNVYFNVTGPRKNTNSRSRCLEITRQPKMGHDGTPVMLLEPESPGMREPSYVEVCLKTKSASVDMCRTWCWPPVRVRPQSMRLLEEYMARLSGSAAWTAGEGVTDAVLTSRASSVLRSLAPPVPYVMFTTSSVPGSMAYGLNTPVYAFPHQLHGYANQYTTTGPSIIAPMHTHYVPPPQAISGYSYPHYQQYRGNHYMPISWVGDPHLTSAYPRQHASSFENGYVHSNQGGETGTTKLNYTI</sequence>
<accession>A0A6A6A5A4</accession>
<dbReference type="AlphaFoldDB" id="A0A6A6A5A4"/>